<accession>A0A397U008</accession>
<feature type="coiled-coil region" evidence="1">
    <location>
        <begin position="432"/>
        <end position="483"/>
    </location>
</feature>
<sequence length="632" mass="72305">MVGKCSGCGFTPRTAQNASHAENATSEQNQVPVPKGDLISFDENLLMHQPIEARELAVDPGIGSSSKQNNLKETTIEAYKRINKESEAITEKTNRQVDIRKSGSYILTSLKLFSKTTLAPKRSEKIDKKENAWLNLASTDISLVEKWNKFPYGIFKATIEGNPLKKSLQCTRYLRYNLYGIYIHFDLESAKRNSLKVYLLDESPNALIYEKNTCVSGSDMFSKWGNILYNIKKEGRTTRKISKALLVSLWGVLCEQRNGQNYGDQVKRIYTDSFIVAGKVELKTGIEMGELKFEKKGVCVVKNCILVTWKLSYPEIPNLITNNLPDFEKIQQDKEQLIVKRKLSKKSDINLPNEIIIEIFQHLRTQIDRLGSKESLALQCGNNELFESTDAKNFQGCGYKLDSSRGHELESQCNENTKALAEVQSDVITKELEKKNDKILHLQKKLNRYINDKNQNDLIKKQLKEEIKELKSKNTNLTEYKSKYYSKLEEANSFQFRIKSPLIAFYVKMQKMKLFLMDMDEANKHVASRCQSHPASPTWPFKMIVIGKSGSDDVKNASMVINSYLHKGKFIVFDLDRPEDDPLAIQLKFDTLLDLQKEIELWQKRKIGSKNHYFAIKNALPAEPTNSESEKA</sequence>
<keyword evidence="4" id="KW-1185">Reference proteome</keyword>
<evidence type="ECO:0000256" key="2">
    <source>
        <dbReference type="SAM" id="MobiDB-lite"/>
    </source>
</evidence>
<feature type="compositionally biased region" description="Polar residues" evidence="2">
    <location>
        <begin position="13"/>
        <end position="31"/>
    </location>
</feature>
<feature type="region of interest" description="Disordered" evidence="2">
    <location>
        <begin position="13"/>
        <end position="33"/>
    </location>
</feature>
<reference evidence="3 4" key="1">
    <citation type="submission" date="2018-06" db="EMBL/GenBank/DDBJ databases">
        <title>Comparative genomics reveals the genomic features of Rhizophagus irregularis, R. cerebriforme, R. diaphanum and Gigaspora rosea, and their symbiotic lifestyle signature.</title>
        <authorList>
            <person name="Morin E."/>
            <person name="San Clemente H."/>
            <person name="Chen E.C.H."/>
            <person name="De La Providencia I."/>
            <person name="Hainaut M."/>
            <person name="Kuo A."/>
            <person name="Kohler A."/>
            <person name="Murat C."/>
            <person name="Tang N."/>
            <person name="Roy S."/>
            <person name="Loubradou J."/>
            <person name="Henrissat B."/>
            <person name="Grigoriev I.V."/>
            <person name="Corradi N."/>
            <person name="Roux C."/>
            <person name="Martin F.M."/>
        </authorList>
    </citation>
    <scope>NUCLEOTIDE SEQUENCE [LARGE SCALE GENOMIC DNA]</scope>
    <source>
        <strain evidence="3 4">DAOM 194757</strain>
    </source>
</reference>
<keyword evidence="1" id="KW-0175">Coiled coil</keyword>
<comment type="caution">
    <text evidence="3">The sequence shown here is derived from an EMBL/GenBank/DDBJ whole genome shotgun (WGS) entry which is preliminary data.</text>
</comment>
<organism evidence="3 4">
    <name type="scientific">Gigaspora rosea</name>
    <dbReference type="NCBI Taxonomy" id="44941"/>
    <lineage>
        <taxon>Eukaryota</taxon>
        <taxon>Fungi</taxon>
        <taxon>Fungi incertae sedis</taxon>
        <taxon>Mucoromycota</taxon>
        <taxon>Glomeromycotina</taxon>
        <taxon>Glomeromycetes</taxon>
        <taxon>Diversisporales</taxon>
        <taxon>Gigasporaceae</taxon>
        <taxon>Gigaspora</taxon>
    </lineage>
</organism>
<dbReference type="EMBL" id="QKWP01002383">
    <property type="protein sequence ID" value="RIB03540.1"/>
    <property type="molecule type" value="Genomic_DNA"/>
</dbReference>
<dbReference type="Proteomes" id="UP000266673">
    <property type="component" value="Unassembled WGS sequence"/>
</dbReference>
<evidence type="ECO:0000313" key="3">
    <source>
        <dbReference type="EMBL" id="RIB03540.1"/>
    </source>
</evidence>
<name>A0A397U008_9GLOM</name>
<protein>
    <submittedName>
        <fullName evidence="3">Uncharacterized protein</fullName>
    </submittedName>
</protein>
<evidence type="ECO:0000256" key="1">
    <source>
        <dbReference type="SAM" id="Coils"/>
    </source>
</evidence>
<evidence type="ECO:0000313" key="4">
    <source>
        <dbReference type="Proteomes" id="UP000266673"/>
    </source>
</evidence>
<proteinExistence type="predicted"/>
<dbReference type="AlphaFoldDB" id="A0A397U008"/>
<gene>
    <name evidence="3" type="ORF">C2G38_2224776</name>
</gene>
<dbReference type="OrthoDB" id="549243at2759"/>